<protein>
    <submittedName>
        <fullName evidence="2">Uncharacterized protein</fullName>
    </submittedName>
</protein>
<dbReference type="PANTHER" id="PTHR23159">
    <property type="entry name" value="CENTROSOMAL PROTEIN 2"/>
    <property type="match status" value="1"/>
</dbReference>
<dbReference type="Proteomes" id="UP000193642">
    <property type="component" value="Unassembled WGS sequence"/>
</dbReference>
<evidence type="ECO:0000313" key="2">
    <source>
        <dbReference type="EMBL" id="ORY39963.1"/>
    </source>
</evidence>
<dbReference type="OrthoDB" id="2163291at2759"/>
<organism evidence="2 3">
    <name type="scientific">Rhizoclosmatium globosum</name>
    <dbReference type="NCBI Taxonomy" id="329046"/>
    <lineage>
        <taxon>Eukaryota</taxon>
        <taxon>Fungi</taxon>
        <taxon>Fungi incertae sedis</taxon>
        <taxon>Chytridiomycota</taxon>
        <taxon>Chytridiomycota incertae sedis</taxon>
        <taxon>Chytridiomycetes</taxon>
        <taxon>Chytridiales</taxon>
        <taxon>Chytriomycetaceae</taxon>
        <taxon>Rhizoclosmatium</taxon>
    </lineage>
</organism>
<dbReference type="EMBL" id="MCGO01000037">
    <property type="protein sequence ID" value="ORY39963.1"/>
    <property type="molecule type" value="Genomic_DNA"/>
</dbReference>
<comment type="caution">
    <text evidence="2">The sequence shown here is derived from an EMBL/GenBank/DDBJ whole genome shotgun (WGS) entry which is preliminary data.</text>
</comment>
<feature type="coiled-coil region" evidence="1">
    <location>
        <begin position="591"/>
        <end position="730"/>
    </location>
</feature>
<feature type="coiled-coil region" evidence="1">
    <location>
        <begin position="169"/>
        <end position="231"/>
    </location>
</feature>
<gene>
    <name evidence="2" type="ORF">BCR33DRAFT_379588</name>
</gene>
<keyword evidence="3" id="KW-1185">Reference proteome</keyword>
<evidence type="ECO:0000256" key="1">
    <source>
        <dbReference type="SAM" id="Coils"/>
    </source>
</evidence>
<keyword evidence="1" id="KW-0175">Coiled coil</keyword>
<evidence type="ECO:0000313" key="3">
    <source>
        <dbReference type="Proteomes" id="UP000193642"/>
    </source>
</evidence>
<sequence length="909" mass="101845">MTSLAETVSLDESLDSSNYEDVGKIIDSGTNQPSNLESSVETLNNALNITPKKNPGFSIPIPQPFASATAIDTRGQQKSEPASTQPTSWLNNLGLFKMFDSPPKPSVVPVPQVLVSLVQEPGLKRCASTETFVSANSSAAAVTESEDLSSKTLSSAIPTTTSITALPIKLQLQELMESLESERLAHKETSIQLKTITETLNSETASKNQIQEELEKSNALIEELRNSLKQSNEFLLSQESSNKTLVQQISVMESHQTELNQQLESTKKELKSRDEELKGLTAAHPKKLNEVESTLNKKIKASEAKLLASVNEFNAYKKDAQVKEGEWKQKEKDLVTQAENAEEVVKNETAAKSVLEIELEKLKKELNEGKEGLVAEHKMAVEGLESRLNNAAEEGAAAKLKLESMEKKVTELEKREKEGLKKLKELEAIVQTGKSVVAALESDKKKLQDDLTASEKIKLDLALHVTKVKELELRNVELTKSVERLKEESSARGEAIESKEIRIKELEREMEDQESANQQVSDSLESAESKINQLESIVNQLTQQLQESRTSLETAQAHSQFLEGKLCIEQTKLTQLRDASTPTETPTTVDTSKYKSKISELEQQLSTLEATKAAAELQSKETSQSLETLKSTNEELQKTLIKAKIERRLRASRISELWNELQNAKKDGDEKTAELEKTRKMFMERVAALEEQIEQQSQQRQNVDVNQTRAQELESKLLEREAQIMRERDEWTQTQQKLLEGQQQKEVDVRMVREELNSVKESFKESCAKKDAMIRELTESLAIEKARISEDRSGIVSASNEPLSNEPGSLMSEVLSELMTQTVNQPDDHAIGKAWLEEWYKTRAPLESNNCLKEISQVLGTKLPESSNLETAKTEIIHSIETQKSRVTQLESVCRELEAFAKTHWRLPS</sequence>
<accession>A0A1Y2BYW8</accession>
<dbReference type="SUPFAM" id="SSF57997">
    <property type="entry name" value="Tropomyosin"/>
    <property type="match status" value="1"/>
</dbReference>
<feature type="coiled-coil region" evidence="1">
    <location>
        <begin position="256"/>
        <end position="283"/>
    </location>
</feature>
<feature type="coiled-coil region" evidence="1">
    <location>
        <begin position="338"/>
        <end position="558"/>
    </location>
</feature>
<reference evidence="2 3" key="1">
    <citation type="submission" date="2016-07" db="EMBL/GenBank/DDBJ databases">
        <title>Pervasive Adenine N6-methylation of Active Genes in Fungi.</title>
        <authorList>
            <consortium name="DOE Joint Genome Institute"/>
            <person name="Mondo S.J."/>
            <person name="Dannebaum R.O."/>
            <person name="Kuo R.C."/>
            <person name="Labutti K."/>
            <person name="Haridas S."/>
            <person name="Kuo A."/>
            <person name="Salamov A."/>
            <person name="Ahrendt S.R."/>
            <person name="Lipzen A."/>
            <person name="Sullivan W."/>
            <person name="Andreopoulos W.B."/>
            <person name="Clum A."/>
            <person name="Lindquist E."/>
            <person name="Daum C."/>
            <person name="Ramamoorthy G.K."/>
            <person name="Gryganskyi A."/>
            <person name="Culley D."/>
            <person name="Magnuson J.K."/>
            <person name="James T.Y."/>
            <person name="O'Malley M.A."/>
            <person name="Stajich J.E."/>
            <person name="Spatafora J.W."/>
            <person name="Visel A."/>
            <person name="Grigoriev I.V."/>
        </authorList>
    </citation>
    <scope>NUCLEOTIDE SEQUENCE [LARGE SCALE GENOMIC DNA]</scope>
    <source>
        <strain evidence="2 3">JEL800</strain>
    </source>
</reference>
<proteinExistence type="predicted"/>
<name>A0A1Y2BYW8_9FUNG</name>
<dbReference type="AlphaFoldDB" id="A0A1Y2BYW8"/>
<dbReference type="STRING" id="329046.A0A1Y2BYW8"/>
<dbReference type="PANTHER" id="PTHR23159:SF31">
    <property type="entry name" value="CENTROSOME-ASSOCIATED PROTEIN CEP250 ISOFORM X1"/>
    <property type="match status" value="1"/>
</dbReference>